<dbReference type="GO" id="GO:0005524">
    <property type="term" value="F:ATP binding"/>
    <property type="evidence" value="ECO:0007669"/>
    <property type="project" value="UniProtKB-KW"/>
</dbReference>
<keyword evidence="1" id="KW-0233">DNA recombination</keyword>
<evidence type="ECO:0000313" key="5">
    <source>
        <dbReference type="Proteomes" id="UP001153737"/>
    </source>
</evidence>
<evidence type="ECO:0000313" key="4">
    <source>
        <dbReference type="EMBL" id="CAG9825778.1"/>
    </source>
</evidence>
<dbReference type="GO" id="GO:0043139">
    <property type="term" value="F:5'-3' DNA helicase activity"/>
    <property type="evidence" value="ECO:0007669"/>
    <property type="project" value="UniProtKB-EC"/>
</dbReference>
<proteinExistence type="inferred from homology"/>
<keyword evidence="1" id="KW-0067">ATP-binding</keyword>
<dbReference type="GO" id="GO:0006310">
    <property type="term" value="P:DNA recombination"/>
    <property type="evidence" value="ECO:0007669"/>
    <property type="project" value="UniProtKB-KW"/>
</dbReference>
<keyword evidence="5" id="KW-1185">Reference proteome</keyword>
<organism evidence="4 5">
    <name type="scientific">Phaedon cochleariae</name>
    <name type="common">Mustard beetle</name>
    <dbReference type="NCBI Taxonomy" id="80249"/>
    <lineage>
        <taxon>Eukaryota</taxon>
        <taxon>Metazoa</taxon>
        <taxon>Ecdysozoa</taxon>
        <taxon>Arthropoda</taxon>
        <taxon>Hexapoda</taxon>
        <taxon>Insecta</taxon>
        <taxon>Pterygota</taxon>
        <taxon>Neoptera</taxon>
        <taxon>Endopterygota</taxon>
        <taxon>Coleoptera</taxon>
        <taxon>Polyphaga</taxon>
        <taxon>Cucujiformia</taxon>
        <taxon>Chrysomeloidea</taxon>
        <taxon>Chrysomelidae</taxon>
        <taxon>Chrysomelinae</taxon>
        <taxon>Chrysomelini</taxon>
        <taxon>Phaedon</taxon>
    </lineage>
</organism>
<feature type="domain" description="DNA helicase Pif1-like DEAD-box helicase" evidence="3">
    <location>
        <begin position="452"/>
        <end position="517"/>
    </location>
</feature>
<reference evidence="4" key="2">
    <citation type="submission" date="2022-10" db="EMBL/GenBank/DDBJ databases">
        <authorList>
            <consortium name="ENA_rothamsted_submissions"/>
            <consortium name="culmorum"/>
            <person name="King R."/>
        </authorList>
    </citation>
    <scope>NUCLEOTIDE SEQUENCE</scope>
</reference>
<keyword evidence="1" id="KW-0234">DNA repair</keyword>
<dbReference type="PANTHER" id="PTHR10492">
    <property type="match status" value="1"/>
</dbReference>
<dbReference type="GO" id="GO:0000723">
    <property type="term" value="P:telomere maintenance"/>
    <property type="evidence" value="ECO:0007669"/>
    <property type="project" value="InterPro"/>
</dbReference>
<accession>A0A9N9SN73</accession>
<dbReference type="PANTHER" id="PTHR10492:SF57">
    <property type="entry name" value="ATP-DEPENDENT DNA HELICASE"/>
    <property type="match status" value="1"/>
</dbReference>
<dbReference type="InterPro" id="IPR010285">
    <property type="entry name" value="DNA_helicase_pif1-like_DEAD"/>
</dbReference>
<protein>
    <recommendedName>
        <fullName evidence="1">ATP-dependent DNA helicase</fullName>
        <ecNumber evidence="1">5.6.2.3</ecNumber>
    </recommendedName>
</protein>
<dbReference type="GO" id="GO:0016787">
    <property type="term" value="F:hydrolase activity"/>
    <property type="evidence" value="ECO:0007669"/>
    <property type="project" value="UniProtKB-KW"/>
</dbReference>
<reference evidence="4" key="1">
    <citation type="submission" date="2022-01" db="EMBL/GenBank/DDBJ databases">
        <authorList>
            <person name="King R."/>
        </authorList>
    </citation>
    <scope>NUCLEOTIDE SEQUENCE</scope>
</reference>
<evidence type="ECO:0000256" key="1">
    <source>
        <dbReference type="RuleBase" id="RU363044"/>
    </source>
</evidence>
<dbReference type="Proteomes" id="UP001153737">
    <property type="component" value="Chromosome 9"/>
</dbReference>
<dbReference type="EMBL" id="OU896715">
    <property type="protein sequence ID" value="CAG9825778.1"/>
    <property type="molecule type" value="Genomic_DNA"/>
</dbReference>
<dbReference type="EC" id="5.6.2.3" evidence="1"/>
<feature type="region of interest" description="Disordered" evidence="2">
    <location>
        <begin position="60"/>
        <end position="110"/>
    </location>
</feature>
<feature type="compositionally biased region" description="Polar residues" evidence="2">
    <location>
        <begin position="60"/>
        <end position="72"/>
    </location>
</feature>
<evidence type="ECO:0000259" key="3">
    <source>
        <dbReference type="Pfam" id="PF05970"/>
    </source>
</evidence>
<dbReference type="OrthoDB" id="6703228at2759"/>
<name>A0A9N9SN73_PHACE</name>
<sequence length="537" mass="61021">MTRRCDSNPAQYERNRRFGYLVHALARAGGGAKLPSVGLCLNAFKAVSFLVKGGNDISWSSESRKAQNNTTYVPGRVDDDDDDPITRVGGDDEHDNHPGDGRHHRRRRRCRRGPQPIINWDEIKHYQNYRYVGALEACWRLFEFKITDRSHSVSVLPVHAENDHQVIFDEYRDTENEIVDRATKNTKLIAYFNLNRNDPEARLLRYVEIPERYSWNGAKSMWQRRKKASKVIGQLANASPDDQTRFYLRMLLQHVGGVRQASRTCAPSTVSFVLISCRPVTPWDYSETSMNTIGLLRKPYWDGNNDGIATMWRNHRTYLISDFMDHGVDESEVAERMALYHVSTVIGRCALGGDRFTMADLGLPVVNADDFFRNEWRVFKNLLVTQDAVDRDARGGLILGDDLLIDNLKFLNQGQKLIFDTIFETLQTLSAWGYGTTTVAANRPPFPYPYQNLFFIDGPGGTGRTFLYNCIIGKIRRDFGKPIIAVAWTGIAATLLSKGTTVHSAFKLPLKLNEDSIPGWPVESDKARINREAPVIL</sequence>
<feature type="compositionally biased region" description="Basic and acidic residues" evidence="2">
    <location>
        <begin position="89"/>
        <end position="101"/>
    </location>
</feature>
<gene>
    <name evidence="4" type="ORF">PHAECO_LOCUS12314</name>
</gene>
<keyword evidence="1" id="KW-0347">Helicase</keyword>
<comment type="similarity">
    <text evidence="1">Belongs to the helicase family.</text>
</comment>
<keyword evidence="1" id="KW-0227">DNA damage</keyword>
<dbReference type="Gene3D" id="3.40.50.300">
    <property type="entry name" value="P-loop containing nucleotide triphosphate hydrolases"/>
    <property type="match status" value="1"/>
</dbReference>
<comment type="catalytic activity">
    <reaction evidence="1">
        <text>ATP + H2O = ADP + phosphate + H(+)</text>
        <dbReference type="Rhea" id="RHEA:13065"/>
        <dbReference type="ChEBI" id="CHEBI:15377"/>
        <dbReference type="ChEBI" id="CHEBI:15378"/>
        <dbReference type="ChEBI" id="CHEBI:30616"/>
        <dbReference type="ChEBI" id="CHEBI:43474"/>
        <dbReference type="ChEBI" id="CHEBI:456216"/>
        <dbReference type="EC" id="5.6.2.3"/>
    </reaction>
</comment>
<dbReference type="GO" id="GO:0006281">
    <property type="term" value="P:DNA repair"/>
    <property type="evidence" value="ECO:0007669"/>
    <property type="project" value="UniProtKB-KW"/>
</dbReference>
<comment type="cofactor">
    <cofactor evidence="1">
        <name>Mg(2+)</name>
        <dbReference type="ChEBI" id="CHEBI:18420"/>
    </cofactor>
</comment>
<dbReference type="AlphaFoldDB" id="A0A9N9SN73"/>
<dbReference type="InterPro" id="IPR027417">
    <property type="entry name" value="P-loop_NTPase"/>
</dbReference>
<evidence type="ECO:0000256" key="2">
    <source>
        <dbReference type="SAM" id="MobiDB-lite"/>
    </source>
</evidence>
<keyword evidence="1" id="KW-0378">Hydrolase</keyword>
<keyword evidence="1" id="KW-0547">Nucleotide-binding</keyword>
<dbReference type="SUPFAM" id="SSF52540">
    <property type="entry name" value="P-loop containing nucleoside triphosphate hydrolases"/>
    <property type="match status" value="1"/>
</dbReference>
<dbReference type="Pfam" id="PF05970">
    <property type="entry name" value="PIF1"/>
    <property type="match status" value="1"/>
</dbReference>